<protein>
    <submittedName>
        <fullName evidence="1">Uncharacterized protein</fullName>
    </submittedName>
</protein>
<accession>A0AAD8A6W7</accession>
<feature type="non-terminal residue" evidence="1">
    <location>
        <position position="1"/>
    </location>
</feature>
<proteinExistence type="predicted"/>
<organism evidence="1 2">
    <name type="scientific">Diploptera punctata</name>
    <name type="common">Pacific beetle cockroach</name>
    <dbReference type="NCBI Taxonomy" id="6984"/>
    <lineage>
        <taxon>Eukaryota</taxon>
        <taxon>Metazoa</taxon>
        <taxon>Ecdysozoa</taxon>
        <taxon>Arthropoda</taxon>
        <taxon>Hexapoda</taxon>
        <taxon>Insecta</taxon>
        <taxon>Pterygota</taxon>
        <taxon>Neoptera</taxon>
        <taxon>Polyneoptera</taxon>
        <taxon>Dictyoptera</taxon>
        <taxon>Blattodea</taxon>
        <taxon>Blaberoidea</taxon>
        <taxon>Blaberidae</taxon>
        <taxon>Diplopterinae</taxon>
        <taxon>Diploptera</taxon>
    </lineage>
</organism>
<sequence>WVNMLLLDTEKHMLLSAVLTITVRDVGATSRFQVVKTSYIGWGTLQLLDDRLSQCLTHVDVFCVQYVEELVYSSFEKFHILIE</sequence>
<comment type="caution">
    <text evidence="1">The sequence shown here is derived from an EMBL/GenBank/DDBJ whole genome shotgun (WGS) entry which is preliminary data.</text>
</comment>
<dbReference type="AlphaFoldDB" id="A0AAD8A6W7"/>
<dbReference type="Proteomes" id="UP001233999">
    <property type="component" value="Unassembled WGS sequence"/>
</dbReference>
<reference evidence="1" key="2">
    <citation type="submission" date="2023-05" db="EMBL/GenBank/DDBJ databases">
        <authorList>
            <person name="Fouks B."/>
        </authorList>
    </citation>
    <scope>NUCLEOTIDE SEQUENCE</scope>
    <source>
        <strain evidence="1">Stay&amp;Tobe</strain>
        <tissue evidence="1">Testes</tissue>
    </source>
</reference>
<gene>
    <name evidence="1" type="ORF">L9F63_015000</name>
</gene>
<feature type="non-terminal residue" evidence="1">
    <location>
        <position position="83"/>
    </location>
</feature>
<reference evidence="1" key="1">
    <citation type="journal article" date="2023" name="IScience">
        <title>Live-bearing cockroach genome reveals convergent evolutionary mechanisms linked to viviparity in insects and beyond.</title>
        <authorList>
            <person name="Fouks B."/>
            <person name="Harrison M.C."/>
            <person name="Mikhailova A.A."/>
            <person name="Marchal E."/>
            <person name="English S."/>
            <person name="Carruthers M."/>
            <person name="Jennings E.C."/>
            <person name="Chiamaka E.L."/>
            <person name="Frigard R.A."/>
            <person name="Pippel M."/>
            <person name="Attardo G.M."/>
            <person name="Benoit J.B."/>
            <person name="Bornberg-Bauer E."/>
            <person name="Tobe S.S."/>
        </authorList>
    </citation>
    <scope>NUCLEOTIDE SEQUENCE</scope>
    <source>
        <strain evidence="1">Stay&amp;Tobe</strain>
    </source>
</reference>
<evidence type="ECO:0000313" key="1">
    <source>
        <dbReference type="EMBL" id="KAJ9593448.1"/>
    </source>
</evidence>
<dbReference type="EMBL" id="JASPKZ010003439">
    <property type="protein sequence ID" value="KAJ9593448.1"/>
    <property type="molecule type" value="Genomic_DNA"/>
</dbReference>
<name>A0AAD8A6W7_DIPPU</name>
<keyword evidence="2" id="KW-1185">Reference proteome</keyword>
<evidence type="ECO:0000313" key="2">
    <source>
        <dbReference type="Proteomes" id="UP001233999"/>
    </source>
</evidence>